<evidence type="ECO:0000313" key="2">
    <source>
        <dbReference type="EMBL" id="GBP48826.1"/>
    </source>
</evidence>
<comment type="caution">
    <text evidence="2">The sequence shown here is derived from an EMBL/GenBank/DDBJ whole genome shotgun (WGS) entry which is preliminary data.</text>
</comment>
<sequence length="408" mass="46068">MKESDDGVKGRYILKFCGVLPKPSQDTVHWLSTVYADDRPHEACRDYDSNNDHGIIHSEINELIAISTHCEMMERECDNQTSPQELVCRIKNLASGNYTIILQHTAPWTLGKMFQENNKNQVAQHFCMIFTHSLPLPAEAPLLGESSTNTYIVLWVCLCGLAVILLIVGIICARRPTRAAVLNKWRERYKNLHMEDSLKKSREACRAVVLLYARDCPPFMDAMRHLRACLRDCCSDKVFDLYDPMTQAEIAPSPTEWIHGLLQKEDVRIVFVETPVAAEIYSATLLDGEEGLSLRTPLLGSRVLYRAPNPADAQLQYAVRLVKHNAHTQLAYLKYYVASVNVTAEVLPNVAPFRRYLLPGGARLLLEHVGGAPLSPHAPVEPLEEALHRYARHVADHPDYVRDLLLLT</sequence>
<dbReference type="Proteomes" id="UP000299102">
    <property type="component" value="Unassembled WGS sequence"/>
</dbReference>
<dbReference type="AlphaFoldDB" id="A0A4C1WBR2"/>
<feature type="transmembrane region" description="Helical" evidence="1">
    <location>
        <begin position="152"/>
        <end position="173"/>
    </location>
</feature>
<name>A0A4C1WBR2_EUMVA</name>
<protein>
    <recommendedName>
        <fullName evidence="4">SEFIR domain-containing protein</fullName>
    </recommendedName>
</protein>
<keyword evidence="1" id="KW-0812">Transmembrane</keyword>
<accession>A0A4C1WBR2</accession>
<evidence type="ECO:0000256" key="1">
    <source>
        <dbReference type="SAM" id="Phobius"/>
    </source>
</evidence>
<gene>
    <name evidence="2" type="ORF">EVAR_8434_1</name>
</gene>
<proteinExistence type="predicted"/>
<keyword evidence="1" id="KW-0472">Membrane</keyword>
<reference evidence="2 3" key="1">
    <citation type="journal article" date="2019" name="Commun. Biol.">
        <title>The bagworm genome reveals a unique fibroin gene that provides high tensile strength.</title>
        <authorList>
            <person name="Kono N."/>
            <person name="Nakamura H."/>
            <person name="Ohtoshi R."/>
            <person name="Tomita M."/>
            <person name="Numata K."/>
            <person name="Arakawa K."/>
        </authorList>
    </citation>
    <scope>NUCLEOTIDE SEQUENCE [LARGE SCALE GENOMIC DNA]</scope>
</reference>
<evidence type="ECO:0000313" key="3">
    <source>
        <dbReference type="Proteomes" id="UP000299102"/>
    </source>
</evidence>
<evidence type="ECO:0008006" key="4">
    <source>
        <dbReference type="Google" id="ProtNLM"/>
    </source>
</evidence>
<keyword evidence="3" id="KW-1185">Reference proteome</keyword>
<dbReference type="OrthoDB" id="7390598at2759"/>
<keyword evidence="1" id="KW-1133">Transmembrane helix</keyword>
<organism evidence="2 3">
    <name type="scientific">Eumeta variegata</name>
    <name type="common">Bagworm moth</name>
    <name type="synonym">Eumeta japonica</name>
    <dbReference type="NCBI Taxonomy" id="151549"/>
    <lineage>
        <taxon>Eukaryota</taxon>
        <taxon>Metazoa</taxon>
        <taxon>Ecdysozoa</taxon>
        <taxon>Arthropoda</taxon>
        <taxon>Hexapoda</taxon>
        <taxon>Insecta</taxon>
        <taxon>Pterygota</taxon>
        <taxon>Neoptera</taxon>
        <taxon>Endopterygota</taxon>
        <taxon>Lepidoptera</taxon>
        <taxon>Glossata</taxon>
        <taxon>Ditrysia</taxon>
        <taxon>Tineoidea</taxon>
        <taxon>Psychidae</taxon>
        <taxon>Oiketicinae</taxon>
        <taxon>Eumeta</taxon>
    </lineage>
</organism>
<dbReference type="EMBL" id="BGZK01000531">
    <property type="protein sequence ID" value="GBP48826.1"/>
    <property type="molecule type" value="Genomic_DNA"/>
</dbReference>